<evidence type="ECO:0000256" key="1">
    <source>
        <dbReference type="ARBA" id="ARBA00001974"/>
    </source>
</evidence>
<dbReference type="InterPro" id="IPR002938">
    <property type="entry name" value="FAD-bd"/>
</dbReference>
<dbReference type="PANTHER" id="PTHR13789:SF318">
    <property type="entry name" value="GERANYLGERANYL DIPHOSPHATE REDUCTASE"/>
    <property type="match status" value="1"/>
</dbReference>
<keyword evidence="3" id="KW-0274">FAD</keyword>
<dbReference type="InterPro" id="IPR036188">
    <property type="entry name" value="FAD/NAD-bd_sf"/>
</dbReference>
<keyword evidence="8" id="KW-1185">Reference proteome</keyword>
<keyword evidence="4" id="KW-0560">Oxidoreductase</keyword>
<keyword evidence="5" id="KW-0503">Monooxygenase</keyword>
<dbReference type="PANTHER" id="PTHR13789">
    <property type="entry name" value="MONOOXYGENASE"/>
    <property type="match status" value="1"/>
</dbReference>
<evidence type="ECO:0000256" key="5">
    <source>
        <dbReference type="ARBA" id="ARBA00023033"/>
    </source>
</evidence>
<proteinExistence type="predicted"/>
<dbReference type="Proteomes" id="UP000682843">
    <property type="component" value="Chromosome"/>
</dbReference>
<feature type="domain" description="FAD-binding" evidence="6">
    <location>
        <begin position="7"/>
        <end position="346"/>
    </location>
</feature>
<dbReference type="EMBL" id="CP036498">
    <property type="protein sequence ID" value="QUS40659.1"/>
    <property type="molecule type" value="Genomic_DNA"/>
</dbReference>
<dbReference type="PRINTS" id="PR00420">
    <property type="entry name" value="RNGMNOXGNASE"/>
</dbReference>
<dbReference type="RefSeq" id="WP_211909246.1">
    <property type="nucleotide sequence ID" value="NZ_CP036498.1"/>
</dbReference>
<evidence type="ECO:0000256" key="3">
    <source>
        <dbReference type="ARBA" id="ARBA00022827"/>
    </source>
</evidence>
<evidence type="ECO:0000256" key="4">
    <source>
        <dbReference type="ARBA" id="ARBA00023002"/>
    </source>
</evidence>
<dbReference type="SUPFAM" id="SSF51905">
    <property type="entry name" value="FAD/NAD(P)-binding domain"/>
    <property type="match status" value="1"/>
</dbReference>
<dbReference type="InterPro" id="IPR050493">
    <property type="entry name" value="FAD-dep_Monooxygenase_BioMet"/>
</dbReference>
<name>A0ABX8AAR4_9BRAD</name>
<gene>
    <name evidence="7" type="ORF">RPMA_18850</name>
</gene>
<sequence length="388" mass="41149">MTSSRTIVVAGAGIGGLTAALALAAKGFRVTVLEKAARLEEVGAGLQLSPNASRILISLGLAERLGPHVVTPRAVTIMTARSGGEVTRLSLTASARPDAPYWLAHRADLQAALLAEAQSRPEIDLRLGMPVENIEATASGVRIGGAEAGCLIGADGAWSVIRGKLFPHLQPQFSGLIAWRGTCDAASLPKEIRPSGVQLWMGPRAHLVVYPMSAGERINMVAIVPGAPLAPGWHTPGASDDINGHFSQARWPANARAMIAAIDNWGCWPLYTMPDGGAWHAGHVALLGDAAHAMVPFAAQGAGMAIEDAAVLAECLGATTDDRDVPAALARYATLRKPRVTRVQQTARRSGEIYHLRGPMALARDVTMRLLGPQRLQARQNWIYNWQL</sequence>
<organism evidence="7 8">
    <name type="scientific">Tardiphaga alba</name>
    <dbReference type="NCBI Taxonomy" id="340268"/>
    <lineage>
        <taxon>Bacteria</taxon>
        <taxon>Pseudomonadati</taxon>
        <taxon>Pseudomonadota</taxon>
        <taxon>Alphaproteobacteria</taxon>
        <taxon>Hyphomicrobiales</taxon>
        <taxon>Nitrobacteraceae</taxon>
        <taxon>Tardiphaga</taxon>
    </lineage>
</organism>
<dbReference type="Gene3D" id="3.50.50.60">
    <property type="entry name" value="FAD/NAD(P)-binding domain"/>
    <property type="match status" value="1"/>
</dbReference>
<protein>
    <submittedName>
        <fullName evidence="7">FAD-binding protein</fullName>
    </submittedName>
</protein>
<dbReference type="Pfam" id="PF01494">
    <property type="entry name" value="FAD_binding_3"/>
    <property type="match status" value="1"/>
</dbReference>
<comment type="cofactor">
    <cofactor evidence="1">
        <name>FAD</name>
        <dbReference type="ChEBI" id="CHEBI:57692"/>
    </cofactor>
</comment>
<dbReference type="SUPFAM" id="SSF54373">
    <property type="entry name" value="FAD-linked reductases, C-terminal domain"/>
    <property type="match status" value="1"/>
</dbReference>
<keyword evidence="2" id="KW-0285">Flavoprotein</keyword>
<evidence type="ECO:0000313" key="8">
    <source>
        <dbReference type="Proteomes" id="UP000682843"/>
    </source>
</evidence>
<evidence type="ECO:0000313" key="7">
    <source>
        <dbReference type="EMBL" id="QUS40659.1"/>
    </source>
</evidence>
<evidence type="ECO:0000256" key="2">
    <source>
        <dbReference type="ARBA" id="ARBA00022630"/>
    </source>
</evidence>
<accession>A0ABX8AAR4</accession>
<reference evidence="7 8" key="1">
    <citation type="submission" date="2019-02" db="EMBL/GenBank/DDBJ databases">
        <title>Emended description of the genus Rhodopseudomonas and description of Rhodopseudomonas albus sp. nov., a non-phototrophic, heavy-metal-tolerant bacterium isolated from garden soil.</title>
        <authorList>
            <person name="Bao Z."/>
            <person name="Cao W.W."/>
            <person name="Sato Y."/>
            <person name="Nishizawa T."/>
            <person name="Zhao J."/>
            <person name="Guo Y."/>
            <person name="Ohta H."/>
        </authorList>
    </citation>
    <scope>NUCLEOTIDE SEQUENCE [LARGE SCALE GENOMIC DNA]</scope>
    <source>
        <strain evidence="7 8">SK50-23</strain>
    </source>
</reference>
<evidence type="ECO:0000259" key="6">
    <source>
        <dbReference type="Pfam" id="PF01494"/>
    </source>
</evidence>